<accession>A0A4Y2VFZ5</accession>
<organism evidence="1 2">
    <name type="scientific">Araneus ventricosus</name>
    <name type="common">Orbweaver spider</name>
    <name type="synonym">Epeira ventricosa</name>
    <dbReference type="NCBI Taxonomy" id="182803"/>
    <lineage>
        <taxon>Eukaryota</taxon>
        <taxon>Metazoa</taxon>
        <taxon>Ecdysozoa</taxon>
        <taxon>Arthropoda</taxon>
        <taxon>Chelicerata</taxon>
        <taxon>Arachnida</taxon>
        <taxon>Araneae</taxon>
        <taxon>Araneomorphae</taxon>
        <taxon>Entelegynae</taxon>
        <taxon>Araneoidea</taxon>
        <taxon>Araneidae</taxon>
        <taxon>Araneus</taxon>
    </lineage>
</organism>
<reference evidence="1 2" key="1">
    <citation type="journal article" date="2019" name="Sci. Rep.">
        <title>Orb-weaving spider Araneus ventricosus genome elucidates the spidroin gene catalogue.</title>
        <authorList>
            <person name="Kono N."/>
            <person name="Nakamura H."/>
            <person name="Ohtoshi R."/>
            <person name="Moran D.A.P."/>
            <person name="Shinohara A."/>
            <person name="Yoshida Y."/>
            <person name="Fujiwara M."/>
            <person name="Mori M."/>
            <person name="Tomita M."/>
            <person name="Arakawa K."/>
        </authorList>
    </citation>
    <scope>NUCLEOTIDE SEQUENCE [LARGE SCALE GENOMIC DNA]</scope>
</reference>
<protein>
    <submittedName>
        <fullName evidence="1">Uncharacterized protein</fullName>
    </submittedName>
</protein>
<dbReference type="EMBL" id="BGPR01045724">
    <property type="protein sequence ID" value="GBO22647.1"/>
    <property type="molecule type" value="Genomic_DNA"/>
</dbReference>
<proteinExistence type="predicted"/>
<name>A0A4Y2VFZ5_ARAVE</name>
<evidence type="ECO:0000313" key="2">
    <source>
        <dbReference type="Proteomes" id="UP000499080"/>
    </source>
</evidence>
<evidence type="ECO:0000313" key="1">
    <source>
        <dbReference type="EMBL" id="GBO22647.1"/>
    </source>
</evidence>
<dbReference type="Proteomes" id="UP000499080">
    <property type="component" value="Unassembled WGS sequence"/>
</dbReference>
<dbReference type="AlphaFoldDB" id="A0A4Y2VFZ5"/>
<gene>
    <name evidence="1" type="ORF">AVEN_156510_1</name>
</gene>
<keyword evidence="2" id="KW-1185">Reference proteome</keyword>
<sequence>MRKVKHVETPRTTILILKRECVQNTTSSTPVFEINGEILLPLGESHMAREIPCPALVFLVPGKARSERAPDKALFYIETMRALLHVKTL</sequence>
<comment type="caution">
    <text evidence="1">The sequence shown here is derived from an EMBL/GenBank/DDBJ whole genome shotgun (WGS) entry which is preliminary data.</text>
</comment>